<sequence length="265" mass="28577">MAKAAQNPLDLSGRRILISGGAGALGRAMVSRFLDFGAAVVVNDILPDDAAAKALPAHDRLSYVRADTTDEAEVERLLDAASDLLDGLPDTVCCHAGVVEAHPVQRFPVQAFDRIMNVNVRAAFLLARAASQRWIDRGEEGQLVFTTSWVQDVPWPEIAPYNASKAALKSLTRSFARELAPYRIRANAVAPGIVGAGMAKRQWDTEPEYRARAQRAIPLGYLQPPDAVADVFLFMVSPLASYLTGSVLVADGGASLYPMDEDTVE</sequence>
<name>A0A3D9V9X6_THECX</name>
<protein>
    <submittedName>
        <fullName evidence="3">Glucose 1-dehydrogenase/2-deoxy-D-gluconate 3-dehydrogenase</fullName>
    </submittedName>
</protein>
<dbReference type="AlphaFoldDB" id="A0A3D9V9X6"/>
<dbReference type="PANTHER" id="PTHR24321">
    <property type="entry name" value="DEHYDROGENASES, SHORT CHAIN"/>
    <property type="match status" value="1"/>
</dbReference>
<evidence type="ECO:0000313" key="4">
    <source>
        <dbReference type="Proteomes" id="UP000256485"/>
    </source>
</evidence>
<keyword evidence="4" id="KW-1185">Reference proteome</keyword>
<comment type="similarity">
    <text evidence="1">Belongs to the short-chain dehydrogenases/reductases (SDR) family.</text>
</comment>
<gene>
    <name evidence="3" type="ORF">DFJ64_2396</name>
</gene>
<dbReference type="Gene3D" id="3.40.50.720">
    <property type="entry name" value="NAD(P)-binding Rossmann-like Domain"/>
    <property type="match status" value="1"/>
</dbReference>
<dbReference type="EMBL" id="QTUC01000001">
    <property type="protein sequence ID" value="REF36960.1"/>
    <property type="molecule type" value="Genomic_DNA"/>
</dbReference>
<dbReference type="InterPro" id="IPR020904">
    <property type="entry name" value="Sc_DH/Rdtase_CS"/>
</dbReference>
<accession>A0A3D9V9X6</accession>
<evidence type="ECO:0000256" key="2">
    <source>
        <dbReference type="ARBA" id="ARBA00023002"/>
    </source>
</evidence>
<dbReference type="Proteomes" id="UP000256485">
    <property type="component" value="Unassembled WGS sequence"/>
</dbReference>
<evidence type="ECO:0000256" key="1">
    <source>
        <dbReference type="ARBA" id="ARBA00006484"/>
    </source>
</evidence>
<dbReference type="PROSITE" id="PS00061">
    <property type="entry name" value="ADH_SHORT"/>
    <property type="match status" value="1"/>
</dbReference>
<dbReference type="GO" id="GO:0016491">
    <property type="term" value="F:oxidoreductase activity"/>
    <property type="evidence" value="ECO:0007669"/>
    <property type="project" value="UniProtKB-KW"/>
</dbReference>
<dbReference type="SUPFAM" id="SSF51735">
    <property type="entry name" value="NAD(P)-binding Rossmann-fold domains"/>
    <property type="match status" value="1"/>
</dbReference>
<dbReference type="CDD" id="cd05233">
    <property type="entry name" value="SDR_c"/>
    <property type="match status" value="1"/>
</dbReference>
<dbReference type="InterPro" id="IPR036291">
    <property type="entry name" value="NAD(P)-bd_dom_sf"/>
</dbReference>
<dbReference type="FunFam" id="3.40.50.720:FF:000084">
    <property type="entry name" value="Short-chain dehydrogenase reductase"/>
    <property type="match status" value="1"/>
</dbReference>
<keyword evidence="2" id="KW-0560">Oxidoreductase</keyword>
<dbReference type="PANTHER" id="PTHR24321:SF8">
    <property type="entry name" value="ESTRADIOL 17-BETA-DEHYDROGENASE 8-RELATED"/>
    <property type="match status" value="1"/>
</dbReference>
<dbReference type="OrthoDB" id="517007at2"/>
<comment type="caution">
    <text evidence="3">The sequence shown here is derived from an EMBL/GenBank/DDBJ whole genome shotgun (WGS) entry which is preliminary data.</text>
</comment>
<reference evidence="3 4" key="1">
    <citation type="submission" date="2018-08" db="EMBL/GenBank/DDBJ databases">
        <title>Sequencing the genomes of 1000 actinobacteria strains.</title>
        <authorList>
            <person name="Klenk H.-P."/>
        </authorList>
    </citation>
    <scope>NUCLEOTIDE SEQUENCE [LARGE SCALE GENOMIC DNA]</scope>
    <source>
        <strain evidence="3 4">DSM 22891</strain>
    </source>
</reference>
<dbReference type="RefSeq" id="WP_115852026.1">
    <property type="nucleotide sequence ID" value="NZ_QTUC01000001.1"/>
</dbReference>
<dbReference type="Pfam" id="PF13561">
    <property type="entry name" value="adh_short_C2"/>
    <property type="match status" value="1"/>
</dbReference>
<dbReference type="InterPro" id="IPR002347">
    <property type="entry name" value="SDR_fam"/>
</dbReference>
<proteinExistence type="inferred from homology"/>
<evidence type="ECO:0000313" key="3">
    <source>
        <dbReference type="EMBL" id="REF36960.1"/>
    </source>
</evidence>
<organism evidence="3 4">
    <name type="scientific">Thermasporomyces composti</name>
    <dbReference type="NCBI Taxonomy" id="696763"/>
    <lineage>
        <taxon>Bacteria</taxon>
        <taxon>Bacillati</taxon>
        <taxon>Actinomycetota</taxon>
        <taxon>Actinomycetes</taxon>
        <taxon>Propionibacteriales</taxon>
        <taxon>Nocardioidaceae</taxon>
        <taxon>Thermasporomyces</taxon>
    </lineage>
</organism>
<dbReference type="PRINTS" id="PR00081">
    <property type="entry name" value="GDHRDH"/>
</dbReference>